<proteinExistence type="predicted"/>
<comment type="caution">
    <text evidence="3">The sequence shown here is derived from an EMBL/GenBank/DDBJ whole genome shotgun (WGS) entry which is preliminary data.</text>
</comment>
<keyword evidence="1" id="KW-0472">Membrane</keyword>
<keyword evidence="1" id="KW-0812">Transmembrane</keyword>
<evidence type="ECO:0000259" key="2">
    <source>
        <dbReference type="Pfam" id="PF13786"/>
    </source>
</evidence>
<keyword evidence="1" id="KW-1133">Transmembrane helix</keyword>
<protein>
    <submittedName>
        <fullName evidence="3">DUF4179 domain-containing protein</fullName>
    </submittedName>
</protein>
<feature type="transmembrane region" description="Helical" evidence="1">
    <location>
        <begin position="48"/>
        <end position="66"/>
    </location>
</feature>
<keyword evidence="4" id="KW-1185">Reference proteome</keyword>
<dbReference type="EMBL" id="JAAOIW010000009">
    <property type="protein sequence ID" value="NHN32664.1"/>
    <property type="molecule type" value="Genomic_DNA"/>
</dbReference>
<evidence type="ECO:0000256" key="1">
    <source>
        <dbReference type="SAM" id="Phobius"/>
    </source>
</evidence>
<dbReference type="RefSeq" id="WP_166152956.1">
    <property type="nucleotide sequence ID" value="NZ_JAAOIW010000009.1"/>
</dbReference>
<dbReference type="InterPro" id="IPR025436">
    <property type="entry name" value="DUF4179"/>
</dbReference>
<sequence length="319" mass="35410">MNNIEDRLLEEKVRLSELSAPEELEARLRMALNTAVPRRKAKWHVKRSWTIAAAVLAVMLFAGNQYHALAYYGKMLLGFDEAVYDTLSELDKQGKGQDLNERFQLEDGTMLTINGLMSDENQFILYYTLSNPNGLRSYDGFDPSGIRGFQTDSHHILRGATSGPTGGVTETKGYVAFDPVSPLAKKLTLSYWYKLSESDQRQEGQITFTYRPDEAMPTKIKQSVNVTVNGQTITIGTITATPTMTLIEGTLQAENEQLNQAVLNGMDLIANGESVSLFGSSWQSQTGAFSLEYDALPENLQSLHLILKKTGDTVQIPVK</sequence>
<reference evidence="3" key="1">
    <citation type="submission" date="2020-03" db="EMBL/GenBank/DDBJ databases">
        <title>Draft sequencing of Paenibacilllus sp. S3N08.</title>
        <authorList>
            <person name="Kim D.-U."/>
        </authorList>
    </citation>
    <scope>NUCLEOTIDE SEQUENCE</scope>
    <source>
        <strain evidence="3">S3N08</strain>
    </source>
</reference>
<evidence type="ECO:0000313" key="4">
    <source>
        <dbReference type="Proteomes" id="UP001165962"/>
    </source>
</evidence>
<feature type="domain" description="DUF4179" evidence="2">
    <location>
        <begin position="47"/>
        <end position="130"/>
    </location>
</feature>
<dbReference type="Pfam" id="PF13786">
    <property type="entry name" value="DUF4179"/>
    <property type="match status" value="1"/>
</dbReference>
<gene>
    <name evidence="3" type="ORF">G9U52_22835</name>
</gene>
<organism evidence="3 4">
    <name type="scientific">Paenibacillus agricola</name>
    <dbReference type="NCBI Taxonomy" id="2716264"/>
    <lineage>
        <taxon>Bacteria</taxon>
        <taxon>Bacillati</taxon>
        <taxon>Bacillota</taxon>
        <taxon>Bacilli</taxon>
        <taxon>Bacillales</taxon>
        <taxon>Paenibacillaceae</taxon>
        <taxon>Paenibacillus</taxon>
    </lineage>
</organism>
<name>A0ABX0JEJ5_9BACL</name>
<accession>A0ABX0JEJ5</accession>
<dbReference type="Proteomes" id="UP001165962">
    <property type="component" value="Unassembled WGS sequence"/>
</dbReference>
<evidence type="ECO:0000313" key="3">
    <source>
        <dbReference type="EMBL" id="NHN32664.1"/>
    </source>
</evidence>